<evidence type="ECO:0000256" key="1">
    <source>
        <dbReference type="SAM" id="MobiDB-lite"/>
    </source>
</evidence>
<gene>
    <name evidence="2" type="ORF">J8380_13590</name>
</gene>
<proteinExistence type="predicted"/>
<name>A0ABX7X059_9GAMM</name>
<organism evidence="2 3">
    <name type="scientific">Candidatus Thiothrix anitrata</name>
    <dbReference type="NCBI Taxonomy" id="2823902"/>
    <lineage>
        <taxon>Bacteria</taxon>
        <taxon>Pseudomonadati</taxon>
        <taxon>Pseudomonadota</taxon>
        <taxon>Gammaproteobacteria</taxon>
        <taxon>Thiotrichales</taxon>
        <taxon>Thiotrichaceae</taxon>
        <taxon>Thiothrix</taxon>
    </lineage>
</organism>
<reference evidence="2 3" key="1">
    <citation type="submission" date="2021-04" db="EMBL/GenBank/DDBJ databases">
        <title>Genomics, taxonomy and metabolism of representatives of sulfur bacteria of the genus Thiothrix: Thiothrix fructosivorans QT, Thiothrix unzii A1T and three new species, Thiothrix subterranea sp. nov., Thiothrix litoralis sp. nov. and 'Candidatus Thiothrix anitrata' sp. nov.</title>
        <authorList>
            <person name="Ravin N.V."/>
            <person name="Smolyakov D."/>
            <person name="Rudenko T.S."/>
            <person name="Mardanov A.V."/>
            <person name="Beletsky A.V."/>
            <person name="Markov N.D."/>
            <person name="Fomenkov A.I."/>
            <person name="Roberts R.J."/>
            <person name="Karnachuk O.V."/>
            <person name="Novikov A."/>
            <person name="Grabovich M.Y."/>
        </authorList>
    </citation>
    <scope>NUCLEOTIDE SEQUENCE [LARGE SCALE GENOMIC DNA]</scope>
    <source>
        <strain evidence="2 3">A52</strain>
    </source>
</reference>
<feature type="region of interest" description="Disordered" evidence="1">
    <location>
        <begin position="1"/>
        <end position="55"/>
    </location>
</feature>
<dbReference type="EMBL" id="CP072800">
    <property type="protein sequence ID" value="QTR49282.1"/>
    <property type="molecule type" value="Genomic_DNA"/>
</dbReference>
<evidence type="ECO:0000313" key="2">
    <source>
        <dbReference type="EMBL" id="QTR49282.1"/>
    </source>
</evidence>
<feature type="compositionally biased region" description="Low complexity" evidence="1">
    <location>
        <begin position="23"/>
        <end position="38"/>
    </location>
</feature>
<protein>
    <submittedName>
        <fullName evidence="2">Uncharacterized protein</fullName>
    </submittedName>
</protein>
<dbReference type="Proteomes" id="UP000672027">
    <property type="component" value="Chromosome"/>
</dbReference>
<keyword evidence="3" id="KW-1185">Reference proteome</keyword>
<evidence type="ECO:0000313" key="3">
    <source>
        <dbReference type="Proteomes" id="UP000672027"/>
    </source>
</evidence>
<sequence length="83" mass="9142">MMDGEAPQDKARQARKQGGNPEAQGLYQQAAAQQSAPQMPYPPQQPYPYGYAAQPVYGQAPGMGQMYGQYAAHRRRHLPDPPV</sequence>
<dbReference type="RefSeq" id="WP_210226135.1">
    <property type="nucleotide sequence ID" value="NZ_CP072800.1"/>
</dbReference>
<accession>A0ABX7X059</accession>